<evidence type="ECO:0000256" key="8">
    <source>
        <dbReference type="ARBA" id="ARBA00023136"/>
    </source>
</evidence>
<keyword evidence="5 10" id="KW-0812">Transmembrane</keyword>
<feature type="transmembrane region" description="Helical" evidence="10">
    <location>
        <begin position="149"/>
        <end position="167"/>
    </location>
</feature>
<evidence type="ECO:0000256" key="5">
    <source>
        <dbReference type="ARBA" id="ARBA00022692"/>
    </source>
</evidence>
<evidence type="ECO:0000256" key="6">
    <source>
        <dbReference type="ARBA" id="ARBA00022982"/>
    </source>
</evidence>
<gene>
    <name evidence="13" type="primary">ND5</name>
</gene>
<dbReference type="EMBL" id="MH574908">
    <property type="protein sequence ID" value="QBA96087.1"/>
    <property type="molecule type" value="Genomic_DNA"/>
</dbReference>
<accession>A0A411FRB5</accession>
<dbReference type="GO" id="GO:0042773">
    <property type="term" value="P:ATP synthesis coupled electron transport"/>
    <property type="evidence" value="ECO:0007669"/>
    <property type="project" value="InterPro"/>
</dbReference>
<organism evidence="13">
    <name type="scientific">Encyrtus infelix</name>
    <dbReference type="NCBI Taxonomy" id="355422"/>
    <lineage>
        <taxon>Eukaryota</taxon>
        <taxon>Metazoa</taxon>
        <taxon>Ecdysozoa</taxon>
        <taxon>Arthropoda</taxon>
        <taxon>Hexapoda</taxon>
        <taxon>Insecta</taxon>
        <taxon>Pterygota</taxon>
        <taxon>Neoptera</taxon>
        <taxon>Endopterygota</taxon>
        <taxon>Hymenoptera</taxon>
        <taxon>Apocrita</taxon>
        <taxon>Proctotrupomorpha</taxon>
        <taxon>Chalcidoidea</taxon>
        <taxon>Encyrtidae</taxon>
        <taxon>Encyrtinae</taxon>
        <taxon>Encyrtus</taxon>
    </lineage>
</organism>
<feature type="transmembrane region" description="Helical" evidence="10">
    <location>
        <begin position="489"/>
        <end position="508"/>
    </location>
</feature>
<dbReference type="CTD" id="4540"/>
<evidence type="ECO:0000259" key="11">
    <source>
        <dbReference type="Pfam" id="PF00361"/>
    </source>
</evidence>
<evidence type="ECO:0000256" key="10">
    <source>
        <dbReference type="RuleBase" id="RU003404"/>
    </source>
</evidence>
<sequence length="558" mass="66028">MIMFYLVASLFLMLSLIMVFLSLFFMLYNYKLFLIWSLFNYCSVGVEMYIYLDWISLLFIFTVLLISSMIFFYCCEYMWGDMNIVRFFYLIYMFVISMILMVISPSILSIILGWDGLGLISYGLIIYYQSNFSYNSGLLTVLMNRLGDIMIIISMSLIYILGGWDFVNFKSCSLGGLMLVVIAAFTKSAQFPFSSWLPAAMAAPTPVSSLVHSSTLVTAGVYLLIRFMELIYLYESYYYMFLFLGMFTMLFSGFSALYEFDLKKIIALSTLSQLGLMMVIYSEKYYILSFFHLVVHAMFKSMMFMCSGVIIHSMNEFQDIRLMGALKEFFPLTMFIFMVSNFSLCGMPFFSGFYSKDLILEKIFMNKFTLFMYLFLLISTGLTVMYSIRLCYYLMYKNLNFLVYFKVGDLKLMNYPMFILFICSLKIGSLLNWFIFMNIEEIHLMNLEKIQILLICFMSGMLMMCLIKLDFKVNMFTFFFGKMWMLYYVNFYLNLFSLLCMNKFYYLVDKGLNKFMAEDLFDSMIFKFNMKINFYYNNLLIMIMFFTVYLIFMLLLMF</sequence>
<feature type="transmembrane region" description="Helical" evidence="10">
    <location>
        <begin position="370"/>
        <end position="395"/>
    </location>
</feature>
<dbReference type="Pfam" id="PF00361">
    <property type="entry name" value="Proton_antipo_M"/>
    <property type="match status" value="1"/>
</dbReference>
<dbReference type="Pfam" id="PF00662">
    <property type="entry name" value="Proton_antipo_N"/>
    <property type="match status" value="1"/>
</dbReference>
<keyword evidence="7 10" id="KW-1133">Transmembrane helix</keyword>
<protein>
    <recommendedName>
        <fullName evidence="4 10">NADH-ubiquinone oxidoreductase chain 5</fullName>
        <ecNumber evidence="3 10">7.1.1.2</ecNumber>
    </recommendedName>
</protein>
<dbReference type="InterPro" id="IPR001516">
    <property type="entry name" value="Proton_antipo_N"/>
</dbReference>
<comment type="catalytic activity">
    <reaction evidence="9 10">
        <text>a ubiquinone + NADH + 5 H(+)(in) = a ubiquinol + NAD(+) + 4 H(+)(out)</text>
        <dbReference type="Rhea" id="RHEA:29091"/>
        <dbReference type="Rhea" id="RHEA-COMP:9565"/>
        <dbReference type="Rhea" id="RHEA-COMP:9566"/>
        <dbReference type="ChEBI" id="CHEBI:15378"/>
        <dbReference type="ChEBI" id="CHEBI:16389"/>
        <dbReference type="ChEBI" id="CHEBI:17976"/>
        <dbReference type="ChEBI" id="CHEBI:57540"/>
        <dbReference type="ChEBI" id="CHEBI:57945"/>
        <dbReference type="EC" id="7.1.1.2"/>
    </reaction>
</comment>
<comment type="function">
    <text evidence="1">Core subunit of the mitochondrial membrane respiratory chain NADH dehydrogenase (Complex I) that is believed to belong to the minimal assembly required for catalysis. Complex I functions in the transfer of electrons from NADH to the respiratory chain. The immediate electron acceptor for the enzyme is believed to be ubiquinone.</text>
</comment>
<dbReference type="GO" id="GO:0015990">
    <property type="term" value="P:electron transport coupled proton transport"/>
    <property type="evidence" value="ECO:0007669"/>
    <property type="project" value="TreeGrafter"/>
</dbReference>
<dbReference type="EC" id="7.1.1.2" evidence="3 10"/>
<feature type="transmembrane region" description="Helical" evidence="10">
    <location>
        <begin position="264"/>
        <end position="281"/>
    </location>
</feature>
<feature type="transmembrane region" description="Helical" evidence="10">
    <location>
        <begin position="237"/>
        <end position="258"/>
    </location>
</feature>
<keyword evidence="10" id="KW-0830">Ubiquinone</keyword>
<dbReference type="PRINTS" id="PR01434">
    <property type="entry name" value="NADHDHGNASE5"/>
</dbReference>
<dbReference type="AlphaFoldDB" id="A0A411FRB5"/>
<dbReference type="GeneID" id="39338958"/>
<evidence type="ECO:0000256" key="7">
    <source>
        <dbReference type="ARBA" id="ARBA00022989"/>
    </source>
</evidence>
<feature type="transmembrane region" description="Helical" evidence="10">
    <location>
        <begin position="6"/>
        <end position="28"/>
    </location>
</feature>
<keyword evidence="8 10" id="KW-0472">Membrane</keyword>
<reference evidence="13" key="1">
    <citation type="journal article" date="2019" name="Mitochondrial DNA Part B Resour">
        <title>The complete mitochondrial genome of Encyrtus infelix (Hymenoptera: Encyrtidae).</title>
        <authorList>
            <person name="Xiong M."/>
            <person name="Zhou Q.-S."/>
            <person name="Zhang Y.-Z."/>
        </authorList>
    </citation>
    <scope>NUCLEOTIDE SEQUENCE</scope>
</reference>
<dbReference type="GO" id="GO:0003954">
    <property type="term" value="F:NADH dehydrogenase activity"/>
    <property type="evidence" value="ECO:0007669"/>
    <property type="project" value="TreeGrafter"/>
</dbReference>
<keyword evidence="6" id="KW-0249">Electron transport</keyword>
<evidence type="ECO:0000256" key="1">
    <source>
        <dbReference type="ARBA" id="ARBA00003257"/>
    </source>
</evidence>
<evidence type="ECO:0000256" key="2">
    <source>
        <dbReference type="ARBA" id="ARBA00004141"/>
    </source>
</evidence>
<feature type="transmembrane region" description="Helical" evidence="10">
    <location>
        <begin position="174"/>
        <end position="193"/>
    </location>
</feature>
<name>A0A411FRB5_9HYME</name>
<dbReference type="RefSeq" id="YP_009565385.1">
    <property type="nucleotide sequence ID" value="NC_041176.1"/>
</dbReference>
<keyword evidence="10" id="KW-0813">Transport</keyword>
<dbReference type="InterPro" id="IPR001750">
    <property type="entry name" value="ND/Mrp_TM"/>
</dbReference>
<feature type="domain" description="NADH-Ubiquinone oxidoreductase (complex I) chain 5 N-terminal" evidence="12">
    <location>
        <begin position="44"/>
        <end position="88"/>
    </location>
</feature>
<evidence type="ECO:0000256" key="9">
    <source>
        <dbReference type="ARBA" id="ARBA00049551"/>
    </source>
</evidence>
<dbReference type="PANTHER" id="PTHR42829">
    <property type="entry name" value="NADH-UBIQUINONE OXIDOREDUCTASE CHAIN 5"/>
    <property type="match status" value="1"/>
</dbReference>
<feature type="transmembrane region" description="Helical" evidence="10">
    <location>
        <begin position="415"/>
        <end position="438"/>
    </location>
</feature>
<dbReference type="PANTHER" id="PTHR42829:SF2">
    <property type="entry name" value="NADH-UBIQUINONE OXIDOREDUCTASE CHAIN 5"/>
    <property type="match status" value="1"/>
</dbReference>
<geneLocation type="mitochondrion" evidence="13"/>
<comment type="similarity">
    <text evidence="10">Belongs to the complex I subunit 5 family.</text>
</comment>
<feature type="transmembrane region" description="Helical" evidence="10">
    <location>
        <begin position="49"/>
        <end position="72"/>
    </location>
</feature>
<evidence type="ECO:0000259" key="12">
    <source>
        <dbReference type="Pfam" id="PF00662"/>
    </source>
</evidence>
<dbReference type="InterPro" id="IPR003945">
    <property type="entry name" value="NU5C-like"/>
</dbReference>
<evidence type="ECO:0000256" key="3">
    <source>
        <dbReference type="ARBA" id="ARBA00012944"/>
    </source>
</evidence>
<feature type="transmembrane region" description="Helical" evidence="10">
    <location>
        <begin position="293"/>
        <end position="314"/>
    </location>
</feature>
<feature type="transmembrane region" description="Helical" evidence="10">
    <location>
        <begin position="84"/>
        <end position="103"/>
    </location>
</feature>
<feature type="transmembrane region" description="Helical" evidence="10">
    <location>
        <begin position="534"/>
        <end position="557"/>
    </location>
</feature>
<comment type="function">
    <text evidence="10">Core subunit of the mitochondrial membrane respiratory chain NADH dehydrogenase (Complex I) which catalyzes electron transfer from NADH through the respiratory chain, using ubiquinone as an electron acceptor. Essential for the catalytic activity and assembly of complex I.</text>
</comment>
<evidence type="ECO:0000256" key="4">
    <source>
        <dbReference type="ARBA" id="ARBA00021096"/>
    </source>
</evidence>
<dbReference type="GO" id="GO:0016020">
    <property type="term" value="C:membrane"/>
    <property type="evidence" value="ECO:0007669"/>
    <property type="project" value="UniProtKB-SubCell"/>
</dbReference>
<evidence type="ECO:0000313" key="13">
    <source>
        <dbReference type="EMBL" id="QBA96087.1"/>
    </source>
</evidence>
<feature type="transmembrane region" description="Helical" evidence="10">
    <location>
        <begin position="329"/>
        <end position="350"/>
    </location>
</feature>
<keyword evidence="10" id="KW-0520">NAD</keyword>
<comment type="subcellular location">
    <subcellularLocation>
        <location evidence="2">Membrane</location>
        <topology evidence="2">Multi-pass membrane protein</topology>
    </subcellularLocation>
</comment>
<feature type="transmembrane region" description="Helical" evidence="10">
    <location>
        <begin position="450"/>
        <end position="469"/>
    </location>
</feature>
<keyword evidence="10 13" id="KW-0496">Mitochondrion</keyword>
<feature type="domain" description="NADH:quinone oxidoreductase/Mrp antiporter transmembrane" evidence="11">
    <location>
        <begin position="104"/>
        <end position="381"/>
    </location>
</feature>
<proteinExistence type="inferred from homology"/>
<dbReference type="GO" id="GO:0008137">
    <property type="term" value="F:NADH dehydrogenase (ubiquinone) activity"/>
    <property type="evidence" value="ECO:0007669"/>
    <property type="project" value="UniProtKB-EC"/>
</dbReference>
<feature type="transmembrane region" description="Helical" evidence="10">
    <location>
        <begin position="205"/>
        <end position="225"/>
    </location>
</feature>